<evidence type="ECO:0000256" key="22">
    <source>
        <dbReference type="SAM" id="Phobius"/>
    </source>
</evidence>
<evidence type="ECO:0000256" key="7">
    <source>
        <dbReference type="ARBA" id="ARBA00022679"/>
    </source>
</evidence>
<keyword evidence="11" id="KW-0460">Magnesium</keyword>
<keyword evidence="24" id="KW-1185">Reference proteome</keyword>
<protein>
    <recommendedName>
        <fullName evidence="19 20">CDP-diacylglycerol--inositol 3-phosphatidyltransferase</fullName>
        <ecNumber evidence="5 20">2.7.8.11</ecNumber>
    </recommendedName>
</protein>
<keyword evidence="6 20" id="KW-0444">Lipid biosynthesis</keyword>
<evidence type="ECO:0000256" key="21">
    <source>
        <dbReference type="RuleBase" id="RU003750"/>
    </source>
</evidence>
<dbReference type="GO" id="GO:0006661">
    <property type="term" value="P:phosphatidylinositol biosynthetic process"/>
    <property type="evidence" value="ECO:0007669"/>
    <property type="project" value="TreeGrafter"/>
</dbReference>
<proteinExistence type="inferred from homology"/>
<evidence type="ECO:0000256" key="19">
    <source>
        <dbReference type="ARBA" id="ARBA00070582"/>
    </source>
</evidence>
<keyword evidence="17 20" id="KW-1208">Phospholipid metabolism</keyword>
<feature type="transmembrane region" description="Helical" evidence="22">
    <location>
        <begin position="140"/>
        <end position="158"/>
    </location>
</feature>
<dbReference type="RefSeq" id="XP_017988942.1">
    <property type="nucleotide sequence ID" value="XM_018133453.1"/>
</dbReference>
<evidence type="ECO:0000313" key="23">
    <source>
        <dbReference type="EMBL" id="AMD21946.1"/>
    </source>
</evidence>
<dbReference type="FunFam" id="1.20.120.1760:FF:000021">
    <property type="entry name" value="CDP-diacylglycerol--inositol 3-phosphatidyltransferase"/>
    <property type="match status" value="1"/>
</dbReference>
<keyword evidence="9" id="KW-0479">Metal-binding</keyword>
<feature type="transmembrane region" description="Helical" evidence="22">
    <location>
        <begin position="81"/>
        <end position="102"/>
    </location>
</feature>
<organism evidence="23 24">
    <name type="scientific">Eremothecium sinecaudum</name>
    <dbReference type="NCBI Taxonomy" id="45286"/>
    <lineage>
        <taxon>Eukaryota</taxon>
        <taxon>Fungi</taxon>
        <taxon>Dikarya</taxon>
        <taxon>Ascomycota</taxon>
        <taxon>Saccharomycotina</taxon>
        <taxon>Saccharomycetes</taxon>
        <taxon>Saccharomycetales</taxon>
        <taxon>Saccharomycetaceae</taxon>
        <taxon>Eremothecium</taxon>
    </lineage>
</organism>
<dbReference type="GO" id="GO:0005789">
    <property type="term" value="C:endoplasmic reticulum membrane"/>
    <property type="evidence" value="ECO:0007669"/>
    <property type="project" value="UniProtKB-SubCell"/>
</dbReference>
<reference evidence="23 24" key="1">
    <citation type="submission" date="2016-01" db="EMBL/GenBank/DDBJ databases">
        <title>Genome sequence of the yeast Holleya sinecauda.</title>
        <authorList>
            <person name="Dietrich F.S."/>
        </authorList>
    </citation>
    <scope>NUCLEOTIDE SEQUENCE [LARGE SCALE GENOMIC DNA]</scope>
    <source>
        <strain evidence="23 24">ATCC 58844</strain>
    </source>
</reference>
<evidence type="ECO:0000256" key="18">
    <source>
        <dbReference type="ARBA" id="ARBA00050166"/>
    </source>
</evidence>
<accession>A0A120K2M1</accession>
<dbReference type="GO" id="GO:0003881">
    <property type="term" value="F:CDP-diacylglycerol-inositol 3-phosphatidyltransferase activity"/>
    <property type="evidence" value="ECO:0007669"/>
    <property type="project" value="UniProtKB-UniRule"/>
</dbReference>
<dbReference type="Pfam" id="PF01066">
    <property type="entry name" value="CDP-OH_P_transf"/>
    <property type="match status" value="1"/>
</dbReference>
<sequence length="228" mass="25972">MTVTAKNVLCYVPNKIGYVRVITLILSCFLMKNHPIWTSAVYGISCLLDALDGTMARKYSQTSRFGSVLDMVTDRSTTNALICFLCLIYPKLTPLFQVLIALDLSSHYMHMYASLSCGEESHKTIEKDQWLLHLYYSSRTVLFIICFFNELFYFGVYLSGFPQLPHIKVPFHSEPVHFGSLIAVFCLPGYVFKQIANIVQLNRASVLLARLDARDATQRLRCTDSKQE</sequence>
<keyword evidence="8 22" id="KW-0812">Transmembrane</keyword>
<evidence type="ECO:0000256" key="3">
    <source>
        <dbReference type="ARBA" id="ARBA00004477"/>
    </source>
</evidence>
<evidence type="ECO:0000256" key="5">
    <source>
        <dbReference type="ARBA" id="ARBA00013212"/>
    </source>
</evidence>
<name>A0A120K2M1_9SACH</name>
<dbReference type="InterPro" id="IPR043130">
    <property type="entry name" value="CDP-OH_PTrfase_TM_dom"/>
</dbReference>
<evidence type="ECO:0000256" key="10">
    <source>
        <dbReference type="ARBA" id="ARBA00022824"/>
    </source>
</evidence>
<dbReference type="Gene3D" id="1.20.120.1760">
    <property type="match status" value="1"/>
</dbReference>
<keyword evidence="16" id="KW-0464">Manganese</keyword>
<evidence type="ECO:0000256" key="1">
    <source>
        <dbReference type="ARBA" id="ARBA00001936"/>
    </source>
</evidence>
<evidence type="ECO:0000256" key="9">
    <source>
        <dbReference type="ARBA" id="ARBA00022723"/>
    </source>
</evidence>
<dbReference type="GO" id="GO:0005794">
    <property type="term" value="C:Golgi apparatus"/>
    <property type="evidence" value="ECO:0007669"/>
    <property type="project" value="TreeGrafter"/>
</dbReference>
<evidence type="ECO:0000256" key="12">
    <source>
        <dbReference type="ARBA" id="ARBA00022989"/>
    </source>
</evidence>
<dbReference type="InterPro" id="IPR014387">
    <property type="entry name" value="CDP_diag_ino_3_P_euk"/>
</dbReference>
<dbReference type="PANTHER" id="PTHR15362:SF4">
    <property type="entry name" value="CDP-DIACYLGLYCEROL--INOSITOL 3-PHOSPHATIDYLTRANSFERASE"/>
    <property type="match status" value="1"/>
</dbReference>
<evidence type="ECO:0000256" key="14">
    <source>
        <dbReference type="ARBA" id="ARBA00023136"/>
    </source>
</evidence>
<dbReference type="InterPro" id="IPR048254">
    <property type="entry name" value="CDP_ALCOHOL_P_TRANSF_CS"/>
</dbReference>
<comment type="subcellular location">
    <subcellularLocation>
        <location evidence="3">Endoplasmic reticulum membrane</location>
        <topology evidence="3">Multi-pass membrane protein</topology>
    </subcellularLocation>
</comment>
<evidence type="ECO:0000256" key="4">
    <source>
        <dbReference type="ARBA" id="ARBA00010441"/>
    </source>
</evidence>
<evidence type="ECO:0000256" key="13">
    <source>
        <dbReference type="ARBA" id="ARBA00023098"/>
    </source>
</evidence>
<dbReference type="InterPro" id="IPR000462">
    <property type="entry name" value="CDP-OH_P_trans"/>
</dbReference>
<evidence type="ECO:0000256" key="20">
    <source>
        <dbReference type="PIRNR" id="PIRNR000848"/>
    </source>
</evidence>
<evidence type="ECO:0000313" key="24">
    <source>
        <dbReference type="Proteomes" id="UP000243052"/>
    </source>
</evidence>
<keyword evidence="15 20" id="KW-0594">Phospholipid biosynthesis</keyword>
<dbReference type="OrthoDB" id="10251079at2759"/>
<keyword evidence="14 20" id="KW-0472">Membrane</keyword>
<keyword evidence="12 22" id="KW-1133">Transmembrane helix</keyword>
<dbReference type="EMBL" id="CP014246">
    <property type="protein sequence ID" value="AMD21946.1"/>
    <property type="molecule type" value="Genomic_DNA"/>
</dbReference>
<dbReference type="GeneID" id="28725268"/>
<keyword evidence="7 20" id="KW-0808">Transferase</keyword>
<dbReference type="STRING" id="45286.A0A120K2M1"/>
<dbReference type="GO" id="GO:0046872">
    <property type="term" value="F:metal ion binding"/>
    <property type="evidence" value="ECO:0007669"/>
    <property type="project" value="UniProtKB-KW"/>
</dbReference>
<evidence type="ECO:0000256" key="16">
    <source>
        <dbReference type="ARBA" id="ARBA00023211"/>
    </source>
</evidence>
<dbReference type="AlphaFoldDB" id="A0A120K2M1"/>
<evidence type="ECO:0000256" key="11">
    <source>
        <dbReference type="ARBA" id="ARBA00022842"/>
    </source>
</evidence>
<dbReference type="Proteomes" id="UP000243052">
    <property type="component" value="Chromosome vi"/>
</dbReference>
<gene>
    <name evidence="23" type="ORF">AW171_hschr63943</name>
</gene>
<dbReference type="PROSITE" id="PS00379">
    <property type="entry name" value="CDP_ALCOHOL_P_TRANSF"/>
    <property type="match status" value="1"/>
</dbReference>
<comment type="cofactor">
    <cofactor evidence="2">
        <name>Mg(2+)</name>
        <dbReference type="ChEBI" id="CHEBI:18420"/>
    </cofactor>
</comment>
<comment type="cofactor">
    <cofactor evidence="1">
        <name>Mn(2+)</name>
        <dbReference type="ChEBI" id="CHEBI:29035"/>
    </cofactor>
</comment>
<dbReference type="PANTHER" id="PTHR15362">
    <property type="entry name" value="PHOSPHATIDYLINOSITOL SYNTHASE"/>
    <property type="match status" value="1"/>
</dbReference>
<keyword evidence="13 20" id="KW-0443">Lipid metabolism</keyword>
<dbReference type="EC" id="2.7.8.11" evidence="5 20"/>
<evidence type="ECO:0000256" key="2">
    <source>
        <dbReference type="ARBA" id="ARBA00001946"/>
    </source>
</evidence>
<dbReference type="PIRSF" id="PIRSF000848">
    <property type="entry name" value="CDP_diag_ino_3_P"/>
    <property type="match status" value="1"/>
</dbReference>
<comment type="catalytic activity">
    <reaction evidence="18 20">
        <text>a CDP-1,2-diacyl-sn-glycerol + myo-inositol = a 1,2-diacyl-sn-glycero-3-phospho-(1D-myo-inositol) + CMP + H(+)</text>
        <dbReference type="Rhea" id="RHEA:11580"/>
        <dbReference type="ChEBI" id="CHEBI:15378"/>
        <dbReference type="ChEBI" id="CHEBI:17268"/>
        <dbReference type="ChEBI" id="CHEBI:57880"/>
        <dbReference type="ChEBI" id="CHEBI:58332"/>
        <dbReference type="ChEBI" id="CHEBI:60377"/>
        <dbReference type="EC" id="2.7.8.11"/>
    </reaction>
</comment>
<evidence type="ECO:0000256" key="6">
    <source>
        <dbReference type="ARBA" id="ARBA00022516"/>
    </source>
</evidence>
<evidence type="ECO:0000256" key="15">
    <source>
        <dbReference type="ARBA" id="ARBA00023209"/>
    </source>
</evidence>
<comment type="similarity">
    <text evidence="4 20 21">Belongs to the CDP-alcohol phosphatidyltransferase class-I family.</text>
</comment>
<keyword evidence="10" id="KW-0256">Endoplasmic reticulum</keyword>
<evidence type="ECO:0000256" key="8">
    <source>
        <dbReference type="ARBA" id="ARBA00022692"/>
    </source>
</evidence>
<evidence type="ECO:0000256" key="17">
    <source>
        <dbReference type="ARBA" id="ARBA00023264"/>
    </source>
</evidence>